<comment type="subcellular location">
    <subcellularLocation>
        <location evidence="2">Nucleus</location>
    </subcellularLocation>
</comment>
<protein>
    <recommendedName>
        <fullName evidence="8">DDE Tnp4 domain-containing protein</fullName>
    </recommendedName>
</protein>
<dbReference type="GO" id="GO:0004518">
    <property type="term" value="F:nuclease activity"/>
    <property type="evidence" value="ECO:0007669"/>
    <property type="project" value="UniProtKB-KW"/>
</dbReference>
<dbReference type="InterPro" id="IPR027806">
    <property type="entry name" value="HARBI1_dom"/>
</dbReference>
<evidence type="ECO:0000256" key="1">
    <source>
        <dbReference type="ARBA" id="ARBA00001968"/>
    </source>
</evidence>
<comment type="similarity">
    <text evidence="3">Belongs to the HARBI1 family.</text>
</comment>
<dbReference type="EMBL" id="JBBPFD010000007">
    <property type="protein sequence ID" value="KAK7918713.1"/>
    <property type="molecule type" value="Genomic_DNA"/>
</dbReference>
<evidence type="ECO:0000256" key="2">
    <source>
        <dbReference type="ARBA" id="ARBA00004123"/>
    </source>
</evidence>
<keyword evidence="7" id="KW-0539">Nucleus</keyword>
<accession>A0AAW0P6A4</accession>
<dbReference type="GO" id="GO:0016787">
    <property type="term" value="F:hydrolase activity"/>
    <property type="evidence" value="ECO:0007669"/>
    <property type="project" value="UniProtKB-KW"/>
</dbReference>
<reference evidence="10" key="1">
    <citation type="submission" date="2024-04" db="EMBL/GenBank/DDBJ databases">
        <title>Salinicola lusitanus LLJ914,a marine bacterium isolated from the Okinawa Trough.</title>
        <authorList>
            <person name="Li J."/>
        </authorList>
    </citation>
    <scope>NUCLEOTIDE SEQUENCE [LARGE SCALE GENOMIC DNA]</scope>
</reference>
<keyword evidence="6" id="KW-0378">Hydrolase</keyword>
<organism evidence="9 10">
    <name type="scientific">Mugilogobius chulae</name>
    <name type="common">yellowstripe goby</name>
    <dbReference type="NCBI Taxonomy" id="88201"/>
    <lineage>
        <taxon>Eukaryota</taxon>
        <taxon>Metazoa</taxon>
        <taxon>Chordata</taxon>
        <taxon>Craniata</taxon>
        <taxon>Vertebrata</taxon>
        <taxon>Euteleostomi</taxon>
        <taxon>Actinopterygii</taxon>
        <taxon>Neopterygii</taxon>
        <taxon>Teleostei</taxon>
        <taxon>Neoteleostei</taxon>
        <taxon>Acanthomorphata</taxon>
        <taxon>Gobiaria</taxon>
        <taxon>Gobiiformes</taxon>
        <taxon>Gobioidei</taxon>
        <taxon>Gobiidae</taxon>
        <taxon>Gobionellinae</taxon>
        <taxon>Mugilogobius</taxon>
    </lineage>
</organism>
<dbReference type="Pfam" id="PF13359">
    <property type="entry name" value="DDE_Tnp_4"/>
    <property type="match status" value="1"/>
</dbReference>
<evidence type="ECO:0000256" key="6">
    <source>
        <dbReference type="ARBA" id="ARBA00022801"/>
    </source>
</evidence>
<dbReference type="InterPro" id="IPR045249">
    <property type="entry name" value="HARBI1-like"/>
</dbReference>
<dbReference type="Proteomes" id="UP001460270">
    <property type="component" value="Unassembled WGS sequence"/>
</dbReference>
<evidence type="ECO:0000256" key="3">
    <source>
        <dbReference type="ARBA" id="ARBA00006958"/>
    </source>
</evidence>
<name>A0AAW0P6A4_9GOBI</name>
<dbReference type="GO" id="GO:0046872">
    <property type="term" value="F:metal ion binding"/>
    <property type="evidence" value="ECO:0007669"/>
    <property type="project" value="UniProtKB-KW"/>
</dbReference>
<comment type="cofactor">
    <cofactor evidence="1">
        <name>a divalent metal cation</name>
        <dbReference type="ChEBI" id="CHEBI:60240"/>
    </cofactor>
</comment>
<evidence type="ECO:0000256" key="4">
    <source>
        <dbReference type="ARBA" id="ARBA00022722"/>
    </source>
</evidence>
<keyword evidence="4" id="KW-0540">Nuclease</keyword>
<evidence type="ECO:0000259" key="8">
    <source>
        <dbReference type="Pfam" id="PF13359"/>
    </source>
</evidence>
<feature type="domain" description="DDE Tnp4" evidence="8">
    <location>
        <begin position="128"/>
        <end position="295"/>
    </location>
</feature>
<keyword evidence="10" id="KW-1185">Reference proteome</keyword>
<evidence type="ECO:0000313" key="10">
    <source>
        <dbReference type="Proteomes" id="UP001460270"/>
    </source>
</evidence>
<dbReference type="AlphaFoldDB" id="A0AAW0P6A4"/>
<evidence type="ECO:0000313" key="9">
    <source>
        <dbReference type="EMBL" id="KAK7918713.1"/>
    </source>
</evidence>
<proteinExistence type="inferred from homology"/>
<keyword evidence="5" id="KW-0479">Metal-binding</keyword>
<dbReference type="GO" id="GO:0005634">
    <property type="term" value="C:nucleus"/>
    <property type="evidence" value="ECO:0007669"/>
    <property type="project" value="UniProtKB-SubCell"/>
</dbReference>
<comment type="caution">
    <text evidence="9">The sequence shown here is derived from an EMBL/GenBank/DDBJ whole genome shotgun (WGS) entry which is preliminary data.</text>
</comment>
<evidence type="ECO:0000256" key="5">
    <source>
        <dbReference type="ARBA" id="ARBA00022723"/>
    </source>
</evidence>
<dbReference type="PANTHER" id="PTHR22930:SF279">
    <property type="entry name" value="SIMILAR TO ENSANGP00000010363"/>
    <property type="match status" value="1"/>
</dbReference>
<dbReference type="PANTHER" id="PTHR22930">
    <property type="match status" value="1"/>
</dbReference>
<sequence length="357" mass="40650">MDRVERVAWIYLIYKCLQRRRDRRRRIWVHETLQRRTELGEFHNLLQELRLDEDRFQRFLSTGDSYRTIANSFRVGVSTVSSIISEVVTAIWDCLVGEFMAVPTTEEWRSIAVEFEERWNFPLCCGALDGKHVRLKAPPRSGSLYFSYKGYPTLVLLAVVDARYRFRVIDVGGYGRISDGGTLANSAFGQALREGTLHLPPDLSLPGADHRGPQPHVFVADEAFPLQRNLMRPFSGRGGLTPEERIFNYRLSRARLVVEDAFGIWSSQWRMFRRDLEILPEVVEKCVKATCLLHNFMRATEAEQAPGMWGAAAQGEEPLPGVGRMGANNASQEATRVREVFKAHFCGEGAVAWQNAQ</sequence>
<evidence type="ECO:0000256" key="7">
    <source>
        <dbReference type="ARBA" id="ARBA00023242"/>
    </source>
</evidence>
<gene>
    <name evidence="9" type="ORF">WMY93_009997</name>
</gene>